<dbReference type="AlphaFoldDB" id="M7T408"/>
<evidence type="ECO:0000313" key="3">
    <source>
        <dbReference type="Proteomes" id="UP000012174"/>
    </source>
</evidence>
<gene>
    <name evidence="2" type="ORF">UCREL1_1591</name>
</gene>
<feature type="chain" id="PRO_5004085227" evidence="1">
    <location>
        <begin position="21"/>
        <end position="119"/>
    </location>
</feature>
<reference evidence="3" key="1">
    <citation type="journal article" date="2013" name="Genome Announc.">
        <title>Draft genome sequence of the grapevine dieback fungus Eutypa lata UCR-EL1.</title>
        <authorList>
            <person name="Blanco-Ulate B."/>
            <person name="Rolshausen P.E."/>
            <person name="Cantu D."/>
        </authorList>
    </citation>
    <scope>NUCLEOTIDE SEQUENCE [LARGE SCALE GENOMIC DNA]</scope>
    <source>
        <strain evidence="3">UCR-EL1</strain>
    </source>
</reference>
<accession>M7T408</accession>
<protein>
    <submittedName>
        <fullName evidence="2">Putative secreted protein</fullName>
    </submittedName>
</protein>
<proteinExistence type="predicted"/>
<organism evidence="2 3">
    <name type="scientific">Eutypa lata (strain UCR-EL1)</name>
    <name type="common">Grapevine dieback disease fungus</name>
    <name type="synonym">Eutypa armeniacae</name>
    <dbReference type="NCBI Taxonomy" id="1287681"/>
    <lineage>
        <taxon>Eukaryota</taxon>
        <taxon>Fungi</taxon>
        <taxon>Dikarya</taxon>
        <taxon>Ascomycota</taxon>
        <taxon>Pezizomycotina</taxon>
        <taxon>Sordariomycetes</taxon>
        <taxon>Xylariomycetidae</taxon>
        <taxon>Xylariales</taxon>
        <taxon>Diatrypaceae</taxon>
        <taxon>Eutypa</taxon>
    </lineage>
</organism>
<keyword evidence="3" id="KW-1185">Reference proteome</keyword>
<feature type="signal peptide" evidence="1">
    <location>
        <begin position="1"/>
        <end position="20"/>
    </location>
</feature>
<sequence length="119" mass="12654">MQFSTLVLVVGAAVIDRALAGCYTSGDSWDAERGYAEQAVGELCNSGTKGGFTETSFTSGQTKAICRSLKSGKKADFSIHWGGAGTIDLADFDCDLRLKNEINGCQHGGDSTTADWRFM</sequence>
<dbReference type="KEGG" id="ela:UCREL1_1591"/>
<evidence type="ECO:0000313" key="2">
    <source>
        <dbReference type="EMBL" id="EMR71337.1"/>
    </source>
</evidence>
<evidence type="ECO:0000256" key="1">
    <source>
        <dbReference type="SAM" id="SignalP"/>
    </source>
</evidence>
<dbReference type="EMBL" id="KB705649">
    <property type="protein sequence ID" value="EMR71337.1"/>
    <property type="molecule type" value="Genomic_DNA"/>
</dbReference>
<keyword evidence="1" id="KW-0732">Signal</keyword>
<dbReference type="OMA" id="EINGCQH"/>
<dbReference type="OrthoDB" id="4825549at2759"/>
<dbReference type="Proteomes" id="UP000012174">
    <property type="component" value="Unassembled WGS sequence"/>
</dbReference>
<name>M7T408_EUTLA</name>
<dbReference type="HOGENOM" id="CLU_150815_1_0_1"/>